<evidence type="ECO:0000256" key="3">
    <source>
        <dbReference type="PROSITE-ProRule" id="PRU10007"/>
    </source>
</evidence>
<dbReference type="PROSITE" id="PS00687">
    <property type="entry name" value="ALDEHYDE_DEHYDR_GLU"/>
    <property type="match status" value="1"/>
</dbReference>
<dbReference type="Proteomes" id="UP000001817">
    <property type="component" value="Chromosome 2"/>
</dbReference>
<dbReference type="InterPro" id="IPR010102">
    <property type="entry name" value="Succ_semiAld_DH"/>
</dbReference>
<dbReference type="EC" id="1.2.1.16" evidence="6"/>
<dbReference type="NCBIfam" id="TIGR01780">
    <property type="entry name" value="SSADH"/>
    <property type="match status" value="1"/>
</dbReference>
<sequence>MTNHPTAMPSLQEPSLFRQECYIAGEWIESDPMARIDVVNPANGLKIGTVPRATLADVRTCIDAAERALPAWSGKTGKERAAILRRWYELMLQHQEDLAVIMTCEQGKPLAESRGEIVYAASFLEWFAEEAKRVYGDTIPTPASDRRIVVLKQPIGVCAAITPWNFPAAMLTRKIGPALAAGCTMVLKPASQTPFSALALCVLAERAGVPAGVLSCVTGKASMIGDEFCRNPAVRKLSFTGSTEIGKLLLQQCASTVKKTSMELGGNAPFIVFDDADLDAAVVGAIAAKFRNAGQTCVCVNRFLVQDTVHDAFVEKLSTAIAALKVGDGLDAGTRIGPLIDSKAVEKAREHVDDAIARGATVVTGGSGHALGGNYFEPTLLTGASKDMKIFREETFGPVAPVFRFRTEEEAIQLANDTEFGLASYFYGRDIGRVWRVAEALEYGMVGINEGLISTEVAPFGGVKESGLGREGSKYGIEDYLEVKYLCMGGLAARPV</sequence>
<dbReference type="KEGG" id="bxe:Bxe_B1976"/>
<evidence type="ECO:0000256" key="4">
    <source>
        <dbReference type="RuleBase" id="RU003345"/>
    </source>
</evidence>
<proteinExistence type="inferred from homology"/>
<dbReference type="Gene3D" id="3.40.605.10">
    <property type="entry name" value="Aldehyde Dehydrogenase, Chain A, domain 1"/>
    <property type="match status" value="1"/>
</dbReference>
<dbReference type="InterPro" id="IPR016162">
    <property type="entry name" value="Ald_DH_N"/>
</dbReference>
<evidence type="ECO:0000256" key="2">
    <source>
        <dbReference type="ARBA" id="ARBA00023002"/>
    </source>
</evidence>
<comment type="similarity">
    <text evidence="1 4">Belongs to the aldehyde dehydrogenase family.</text>
</comment>
<dbReference type="CDD" id="cd07103">
    <property type="entry name" value="ALDH_F5_SSADH_GabD"/>
    <property type="match status" value="1"/>
</dbReference>
<organism evidence="6 7">
    <name type="scientific">Paraburkholderia xenovorans (strain LB400)</name>
    <dbReference type="NCBI Taxonomy" id="266265"/>
    <lineage>
        <taxon>Bacteria</taxon>
        <taxon>Pseudomonadati</taxon>
        <taxon>Pseudomonadota</taxon>
        <taxon>Betaproteobacteria</taxon>
        <taxon>Burkholderiales</taxon>
        <taxon>Burkholderiaceae</taxon>
        <taxon>Paraburkholderia</taxon>
    </lineage>
</organism>
<keyword evidence="7" id="KW-1185">Reference proteome</keyword>
<feature type="domain" description="Aldehyde dehydrogenase" evidence="5">
    <location>
        <begin position="27"/>
        <end position="485"/>
    </location>
</feature>
<dbReference type="GO" id="GO:0004777">
    <property type="term" value="F:succinate-semialdehyde dehydrogenase (NAD+) activity"/>
    <property type="evidence" value="ECO:0007669"/>
    <property type="project" value="TreeGrafter"/>
</dbReference>
<name>Q13PI3_PARXL</name>
<dbReference type="Gene3D" id="3.40.309.10">
    <property type="entry name" value="Aldehyde Dehydrogenase, Chain A, domain 2"/>
    <property type="match status" value="1"/>
</dbReference>
<accession>Q13PI3</accession>
<dbReference type="InterPro" id="IPR050740">
    <property type="entry name" value="Aldehyde_DH_Superfamily"/>
</dbReference>
<dbReference type="InterPro" id="IPR029510">
    <property type="entry name" value="Ald_DH_CS_GLU"/>
</dbReference>
<reference evidence="6 7" key="1">
    <citation type="journal article" date="2006" name="Proc. Natl. Acad. Sci. U.S.A.">
        <title>Burkholderia xenovorans LB400 harbors a multi-replicon, 9.73-Mbp genome shaped for versatility.</title>
        <authorList>
            <person name="Chain P.S."/>
            <person name="Denef V.J."/>
            <person name="Konstantinidis K.T."/>
            <person name="Vergez L.M."/>
            <person name="Agullo L."/>
            <person name="Reyes V.L."/>
            <person name="Hauser L."/>
            <person name="Cordova M."/>
            <person name="Gomez L."/>
            <person name="Gonzalez M."/>
            <person name="Land M."/>
            <person name="Lao V."/>
            <person name="Larimer F."/>
            <person name="LiPuma J.J."/>
            <person name="Mahenthiralingam E."/>
            <person name="Malfatti S.A."/>
            <person name="Marx C.J."/>
            <person name="Parnell J.J."/>
            <person name="Ramette A."/>
            <person name="Richardson P."/>
            <person name="Seeger M."/>
            <person name="Smith D."/>
            <person name="Spilker T."/>
            <person name="Sul W.J."/>
            <person name="Tsoi T.V."/>
            <person name="Ulrich L.E."/>
            <person name="Zhulin I.B."/>
            <person name="Tiedje J.M."/>
        </authorList>
    </citation>
    <scope>NUCLEOTIDE SEQUENCE [LARGE SCALE GENOMIC DNA]</scope>
    <source>
        <strain evidence="6 7">LB400</strain>
    </source>
</reference>
<evidence type="ECO:0000256" key="1">
    <source>
        <dbReference type="ARBA" id="ARBA00009986"/>
    </source>
</evidence>
<dbReference type="InterPro" id="IPR015590">
    <property type="entry name" value="Aldehyde_DH_dom"/>
</dbReference>
<dbReference type="InterPro" id="IPR016160">
    <property type="entry name" value="Ald_DH_CS_CYS"/>
</dbReference>
<dbReference type="PANTHER" id="PTHR43353">
    <property type="entry name" value="SUCCINATE-SEMIALDEHYDE DEHYDROGENASE, MITOCHONDRIAL"/>
    <property type="match status" value="1"/>
</dbReference>
<dbReference type="PANTHER" id="PTHR43353:SF5">
    <property type="entry name" value="SUCCINATE-SEMIALDEHYDE DEHYDROGENASE, MITOCHONDRIAL"/>
    <property type="match status" value="1"/>
</dbReference>
<dbReference type="STRING" id="266265.Bxe_B1976"/>
<dbReference type="InterPro" id="IPR016161">
    <property type="entry name" value="Ald_DH/histidinol_DH"/>
</dbReference>
<feature type="active site" evidence="3">
    <location>
        <position position="263"/>
    </location>
</feature>
<keyword evidence="2 4" id="KW-0560">Oxidoreductase</keyword>
<dbReference type="FunFam" id="3.40.309.10:FF:000004">
    <property type="entry name" value="Succinate-semialdehyde dehydrogenase I"/>
    <property type="match status" value="1"/>
</dbReference>
<dbReference type="GO" id="GO:0009450">
    <property type="term" value="P:gamma-aminobutyric acid catabolic process"/>
    <property type="evidence" value="ECO:0007669"/>
    <property type="project" value="InterPro"/>
</dbReference>
<dbReference type="SUPFAM" id="SSF53720">
    <property type="entry name" value="ALDH-like"/>
    <property type="match status" value="1"/>
</dbReference>
<protein>
    <submittedName>
        <fullName evidence="6">Succinate semialdehyde dehydrogenase</fullName>
        <ecNumber evidence="6">1.2.1.16</ecNumber>
    </submittedName>
</protein>
<dbReference type="PROSITE" id="PS00070">
    <property type="entry name" value="ALDEHYDE_DEHYDR_CYS"/>
    <property type="match status" value="1"/>
</dbReference>
<dbReference type="EMBL" id="CP000271">
    <property type="protein sequence ID" value="ABE34006.1"/>
    <property type="molecule type" value="Genomic_DNA"/>
</dbReference>
<dbReference type="Pfam" id="PF00171">
    <property type="entry name" value="Aldedh"/>
    <property type="match status" value="1"/>
</dbReference>
<dbReference type="FunFam" id="3.40.605.10:FF:000026">
    <property type="entry name" value="Aldehyde dehydrogenase, putative"/>
    <property type="match status" value="1"/>
</dbReference>
<evidence type="ECO:0000313" key="6">
    <source>
        <dbReference type="EMBL" id="ABE34006.1"/>
    </source>
</evidence>
<dbReference type="FunFam" id="3.40.605.10:FF:000005">
    <property type="entry name" value="Succinate-semialdehyde dehydrogenase I"/>
    <property type="match status" value="1"/>
</dbReference>
<dbReference type="eggNOG" id="COG1012">
    <property type="taxonomic scope" value="Bacteria"/>
</dbReference>
<evidence type="ECO:0000259" key="5">
    <source>
        <dbReference type="Pfam" id="PF00171"/>
    </source>
</evidence>
<dbReference type="InterPro" id="IPR016163">
    <property type="entry name" value="Ald_DH_C"/>
</dbReference>
<dbReference type="AlphaFoldDB" id="Q13PI3"/>
<gene>
    <name evidence="6" type="ORF">Bxe_B1976</name>
</gene>
<evidence type="ECO:0000313" key="7">
    <source>
        <dbReference type="Proteomes" id="UP000001817"/>
    </source>
</evidence>
<dbReference type="GO" id="GO:0005829">
    <property type="term" value="C:cytosol"/>
    <property type="evidence" value="ECO:0007669"/>
    <property type="project" value="TreeGrafter"/>
</dbReference>